<keyword evidence="3" id="KW-1185">Reference proteome</keyword>
<dbReference type="EMBL" id="CP032382">
    <property type="protein sequence ID" value="AYB31115.1"/>
    <property type="molecule type" value="Genomic_DNA"/>
</dbReference>
<sequence>MKFSLTASLVIYNNDPGTLVNTLTSFLSTTLSGHLILIDNSEKPTAKDLITDQRCHYFFNNANVGFGAAHNIGMKRILGEAKYHLILNPDVTFEPGALEKLYEYMEHNPDIGLLLPRVSDFQGEPKFLCKRLPAPLDLLVRRFGSKFLQAIFQKRLMRYEMRDKDYSRPFEAPYLSGCFMFFRVEALKKVGLFDERFFMYMEDVDLSRRVHQHFKTVYYPEVQIRHGHARESYRFNGLLFAHIKSAIRYFNKWGWFFDVERREVNRHL</sequence>
<feature type="domain" description="Glycosyltransferase 2-like" evidence="1">
    <location>
        <begin position="10"/>
        <end position="190"/>
    </location>
</feature>
<dbReference type="PANTHER" id="PTHR43179:SF10">
    <property type="entry name" value="GLYCOSYL TRANSFERASE"/>
    <property type="match status" value="1"/>
</dbReference>
<reference evidence="3" key="1">
    <citation type="submission" date="2018-09" db="EMBL/GenBank/DDBJ databases">
        <title>Chryseolinea sp. KIS68-18 isolated from soil.</title>
        <authorList>
            <person name="Weon H.-Y."/>
            <person name="Kwon S.-W."/>
            <person name="Lee S.A."/>
        </authorList>
    </citation>
    <scope>NUCLEOTIDE SEQUENCE [LARGE SCALE GENOMIC DNA]</scope>
    <source>
        <strain evidence="3">KIS68-18</strain>
    </source>
</reference>
<dbReference type="RefSeq" id="WP_119754397.1">
    <property type="nucleotide sequence ID" value="NZ_CP032382.1"/>
</dbReference>
<gene>
    <name evidence="2" type="ORF">D4L85_11250</name>
</gene>
<evidence type="ECO:0000313" key="3">
    <source>
        <dbReference type="Proteomes" id="UP000266183"/>
    </source>
</evidence>
<dbReference type="PANTHER" id="PTHR43179">
    <property type="entry name" value="RHAMNOSYLTRANSFERASE WBBL"/>
    <property type="match status" value="1"/>
</dbReference>
<dbReference type="InterPro" id="IPR001173">
    <property type="entry name" value="Glyco_trans_2-like"/>
</dbReference>
<evidence type="ECO:0000259" key="1">
    <source>
        <dbReference type="Pfam" id="PF00535"/>
    </source>
</evidence>
<dbReference type="Gene3D" id="3.90.550.10">
    <property type="entry name" value="Spore Coat Polysaccharide Biosynthesis Protein SpsA, Chain A"/>
    <property type="match status" value="1"/>
</dbReference>
<dbReference type="SUPFAM" id="SSF53448">
    <property type="entry name" value="Nucleotide-diphospho-sugar transferases"/>
    <property type="match status" value="1"/>
</dbReference>
<protein>
    <submittedName>
        <fullName evidence="2">Glycosyltransferase family 2 protein</fullName>
    </submittedName>
</protein>
<dbReference type="Pfam" id="PF00535">
    <property type="entry name" value="Glycos_transf_2"/>
    <property type="match status" value="1"/>
</dbReference>
<dbReference type="AlphaFoldDB" id="A0A385SMF6"/>
<accession>A0A385SMF6</accession>
<dbReference type="OrthoDB" id="9771846at2"/>
<dbReference type="InterPro" id="IPR029044">
    <property type="entry name" value="Nucleotide-diphossugar_trans"/>
</dbReference>
<organism evidence="2 3">
    <name type="scientific">Chryseolinea soli</name>
    <dbReference type="NCBI Taxonomy" id="2321403"/>
    <lineage>
        <taxon>Bacteria</taxon>
        <taxon>Pseudomonadati</taxon>
        <taxon>Bacteroidota</taxon>
        <taxon>Cytophagia</taxon>
        <taxon>Cytophagales</taxon>
        <taxon>Fulvivirgaceae</taxon>
        <taxon>Chryseolinea</taxon>
    </lineage>
</organism>
<name>A0A385SMF6_9BACT</name>
<keyword evidence="2" id="KW-0808">Transferase</keyword>
<evidence type="ECO:0000313" key="2">
    <source>
        <dbReference type="EMBL" id="AYB31115.1"/>
    </source>
</evidence>
<dbReference type="KEGG" id="chk:D4L85_11250"/>
<dbReference type="Proteomes" id="UP000266183">
    <property type="component" value="Chromosome"/>
</dbReference>
<dbReference type="GO" id="GO:0016740">
    <property type="term" value="F:transferase activity"/>
    <property type="evidence" value="ECO:0007669"/>
    <property type="project" value="UniProtKB-KW"/>
</dbReference>
<proteinExistence type="predicted"/>
<dbReference type="CDD" id="cd04186">
    <property type="entry name" value="GT_2_like_c"/>
    <property type="match status" value="1"/>
</dbReference>